<name>A0A7H2BAX8_9MICC</name>
<gene>
    <name evidence="8" type="ORF">IDM49_05950</name>
</gene>
<dbReference type="GO" id="GO:0010181">
    <property type="term" value="F:FMN binding"/>
    <property type="evidence" value="ECO:0007669"/>
    <property type="project" value="InterPro"/>
</dbReference>
<dbReference type="AlphaFoldDB" id="A0A7H2BAX8"/>
<dbReference type="GO" id="GO:0003959">
    <property type="term" value="F:NADPH dehydrogenase activity"/>
    <property type="evidence" value="ECO:0007669"/>
    <property type="project" value="InterPro"/>
</dbReference>
<evidence type="ECO:0000256" key="5">
    <source>
        <dbReference type="ARBA" id="ARBA00023002"/>
    </source>
</evidence>
<dbReference type="Proteomes" id="UP000516404">
    <property type="component" value="Chromosome"/>
</dbReference>
<evidence type="ECO:0000256" key="2">
    <source>
        <dbReference type="ARBA" id="ARBA00022630"/>
    </source>
</evidence>
<organism evidence="8 9">
    <name type="scientific">Rothia terrae</name>
    <dbReference type="NCBI Taxonomy" id="396015"/>
    <lineage>
        <taxon>Bacteria</taxon>
        <taxon>Bacillati</taxon>
        <taxon>Actinomycetota</taxon>
        <taxon>Actinomycetes</taxon>
        <taxon>Micrococcales</taxon>
        <taxon>Micrococcaceae</taxon>
        <taxon>Rothia</taxon>
    </lineage>
</organism>
<evidence type="ECO:0000313" key="9">
    <source>
        <dbReference type="Proteomes" id="UP000516404"/>
    </source>
</evidence>
<dbReference type="PANTHER" id="PTHR43303:SF4">
    <property type="entry name" value="NADPH DEHYDROGENASE C23G7.10C-RELATED"/>
    <property type="match status" value="1"/>
</dbReference>
<dbReference type="InterPro" id="IPR013785">
    <property type="entry name" value="Aldolase_TIM"/>
</dbReference>
<keyword evidence="2" id="KW-0285">Flavoprotein</keyword>
<keyword evidence="5" id="KW-0560">Oxidoreductase</keyword>
<sequence>MASPLFDTFTVRSMTTRNRIWIPPMCQYSVEKRDGVPTSYHEHHYNALARGGAGAVIVEMTNVLPEGRISPLCLGIWSDEHTQAHRRVVQAIHDGGAKAGVQIAHAGRKASSVSEREKRDGGSLSIEEGGWETFAPSAIAYPGLKETTELTEDRIDEIVEAFGIAAARAVEAGYDFLEIHGAHGYLLTQFLSPLSNKREDSYGGSLENRAQMIRRVARAMRANMPADMPLLVRLSATEFVDGGITVEETAQVAAWLKEDGVDMADISTSGNYPSPIKVYAGYQTPMAAQVKREADIPVAAVGMINSPRLAEYIVGSEQADVVLVGREALRNASFALNWAKELNVDIDYVPSQYLRAWNTRR</sequence>
<dbReference type="CDD" id="cd02932">
    <property type="entry name" value="OYE_YqiM_FMN"/>
    <property type="match status" value="1"/>
</dbReference>
<dbReference type="InterPro" id="IPR001155">
    <property type="entry name" value="OxRdtase_FMN_N"/>
</dbReference>
<dbReference type="InterPro" id="IPR044152">
    <property type="entry name" value="YqjM-like"/>
</dbReference>
<feature type="domain" description="NADH:flavin oxidoreductase/NADH oxidase N-terminal" evidence="7">
    <location>
        <begin position="5"/>
        <end position="342"/>
    </location>
</feature>
<keyword evidence="9" id="KW-1185">Reference proteome</keyword>
<dbReference type="Pfam" id="PF00724">
    <property type="entry name" value="Oxidored_FMN"/>
    <property type="match status" value="1"/>
</dbReference>
<feature type="region of interest" description="Disordered" evidence="6">
    <location>
        <begin position="106"/>
        <end position="127"/>
    </location>
</feature>
<dbReference type="GeneID" id="96623773"/>
<keyword evidence="3" id="KW-0288">FMN</keyword>
<dbReference type="KEGG" id="rter:IDM49_05950"/>
<evidence type="ECO:0000256" key="6">
    <source>
        <dbReference type="SAM" id="MobiDB-lite"/>
    </source>
</evidence>
<protein>
    <submittedName>
        <fullName evidence="8">NADH:flavin oxidoreductase/NADH oxidase</fullName>
    </submittedName>
</protein>
<keyword evidence="4" id="KW-0521">NADP</keyword>
<dbReference type="PANTHER" id="PTHR43303">
    <property type="entry name" value="NADPH DEHYDROGENASE C23G7.10C-RELATED"/>
    <property type="match status" value="1"/>
</dbReference>
<dbReference type="EMBL" id="CP061539">
    <property type="protein sequence ID" value="QNV36824.1"/>
    <property type="molecule type" value="Genomic_DNA"/>
</dbReference>
<reference evidence="8 9" key="1">
    <citation type="submission" date="2020-09" db="EMBL/GenBank/DDBJ databases">
        <title>Investigation of environmental microbes.</title>
        <authorList>
            <person name="Ou Y."/>
            <person name="Kang Q."/>
        </authorList>
    </citation>
    <scope>NUCLEOTIDE SEQUENCE [LARGE SCALE GENOMIC DNA]</scope>
    <source>
        <strain evidence="8 9">KJZ-14</strain>
    </source>
</reference>
<dbReference type="RefSeq" id="WP_190723866.1">
    <property type="nucleotide sequence ID" value="NZ_CP061539.1"/>
</dbReference>
<evidence type="ECO:0000259" key="7">
    <source>
        <dbReference type="Pfam" id="PF00724"/>
    </source>
</evidence>
<dbReference type="Gene3D" id="3.20.20.70">
    <property type="entry name" value="Aldolase class I"/>
    <property type="match status" value="1"/>
</dbReference>
<evidence type="ECO:0000256" key="1">
    <source>
        <dbReference type="ARBA" id="ARBA00001917"/>
    </source>
</evidence>
<comment type="cofactor">
    <cofactor evidence="1">
        <name>FMN</name>
        <dbReference type="ChEBI" id="CHEBI:58210"/>
    </cofactor>
</comment>
<evidence type="ECO:0000256" key="4">
    <source>
        <dbReference type="ARBA" id="ARBA00022857"/>
    </source>
</evidence>
<dbReference type="GO" id="GO:0050661">
    <property type="term" value="F:NADP binding"/>
    <property type="evidence" value="ECO:0007669"/>
    <property type="project" value="InterPro"/>
</dbReference>
<proteinExistence type="predicted"/>
<evidence type="ECO:0000313" key="8">
    <source>
        <dbReference type="EMBL" id="QNV36824.1"/>
    </source>
</evidence>
<dbReference type="SUPFAM" id="SSF51395">
    <property type="entry name" value="FMN-linked oxidoreductases"/>
    <property type="match status" value="1"/>
</dbReference>
<evidence type="ECO:0000256" key="3">
    <source>
        <dbReference type="ARBA" id="ARBA00022643"/>
    </source>
</evidence>
<accession>A0A7H2BAX8</accession>